<dbReference type="InterPro" id="IPR001920">
    <property type="entry name" value="Asp/Glu_race"/>
</dbReference>
<dbReference type="AlphaFoldDB" id="A0A381P4V4"/>
<dbReference type="SUPFAM" id="SSF53681">
    <property type="entry name" value="Aspartate/glutamate racemase"/>
    <property type="match status" value="1"/>
</dbReference>
<reference evidence="1" key="1">
    <citation type="submission" date="2018-05" db="EMBL/GenBank/DDBJ databases">
        <authorList>
            <person name="Lanie J.A."/>
            <person name="Ng W.-L."/>
            <person name="Kazmierczak K.M."/>
            <person name="Andrzejewski T.M."/>
            <person name="Davidsen T.M."/>
            <person name="Wayne K.J."/>
            <person name="Tettelin H."/>
            <person name="Glass J.I."/>
            <person name="Rusch D."/>
            <person name="Podicherti R."/>
            <person name="Tsui H.-C.T."/>
            <person name="Winkler M.E."/>
        </authorList>
    </citation>
    <scope>NUCLEOTIDE SEQUENCE</scope>
</reference>
<dbReference type="EMBL" id="UINC01000839">
    <property type="protein sequence ID" value="SUZ61975.1"/>
    <property type="molecule type" value="Genomic_DNA"/>
</dbReference>
<gene>
    <name evidence="1" type="ORF">METZ01_LOCUS14829</name>
</gene>
<protein>
    <recommendedName>
        <fullName evidence="2">Glutamate racemase</fullName>
    </recommendedName>
</protein>
<dbReference type="InterPro" id="IPR033134">
    <property type="entry name" value="Asp/Glu_racemase_AS_2"/>
</dbReference>
<organism evidence="1">
    <name type="scientific">marine metagenome</name>
    <dbReference type="NCBI Taxonomy" id="408172"/>
    <lineage>
        <taxon>unclassified sequences</taxon>
        <taxon>metagenomes</taxon>
        <taxon>ecological metagenomes</taxon>
    </lineage>
</organism>
<dbReference type="GO" id="GO:0016855">
    <property type="term" value="F:racemase and epimerase activity, acting on amino acids and derivatives"/>
    <property type="evidence" value="ECO:0007669"/>
    <property type="project" value="InterPro"/>
</dbReference>
<name>A0A381P4V4_9ZZZZ</name>
<sequence length="120" mass="13341">MFVPLVEEGLLEGPIVSAIIAHYIKNLDLSRIDTLILGCTHYPLLKPAIKQHINNLILIDSADSIAKAAYLILKNNHLINDNTEQGQQDFYVTDSPSNFANIARRFLGYPIQNVKTAPIS</sequence>
<dbReference type="Gene3D" id="3.40.50.1860">
    <property type="match status" value="1"/>
</dbReference>
<accession>A0A381P4V4</accession>
<proteinExistence type="predicted"/>
<dbReference type="PROSITE" id="PS00924">
    <property type="entry name" value="ASP_GLU_RACEMASE_2"/>
    <property type="match status" value="1"/>
</dbReference>
<evidence type="ECO:0000313" key="1">
    <source>
        <dbReference type="EMBL" id="SUZ61975.1"/>
    </source>
</evidence>
<evidence type="ECO:0008006" key="2">
    <source>
        <dbReference type="Google" id="ProtNLM"/>
    </source>
</evidence>